<gene>
    <name evidence="2" type="ORF">P9271_19720</name>
</gene>
<dbReference type="PRINTS" id="PR00996">
    <property type="entry name" value="CHERMTFRASE"/>
</dbReference>
<name>A0ABU6P5V3_9BACI</name>
<dbReference type="EMBL" id="JARTFS010000018">
    <property type="protein sequence ID" value="MED4403541.1"/>
    <property type="molecule type" value="Genomic_DNA"/>
</dbReference>
<dbReference type="RefSeq" id="WP_066226326.1">
    <property type="nucleotide sequence ID" value="NZ_JARTFQ010000006.1"/>
</dbReference>
<evidence type="ECO:0000259" key="1">
    <source>
        <dbReference type="PROSITE" id="PS50123"/>
    </source>
</evidence>
<dbReference type="SUPFAM" id="SSF47757">
    <property type="entry name" value="Chemotaxis receptor methyltransferase CheR, N-terminal domain"/>
    <property type="match status" value="1"/>
</dbReference>
<dbReference type="InterPro" id="IPR000780">
    <property type="entry name" value="CheR_MeTrfase"/>
</dbReference>
<comment type="caution">
    <text evidence="2">The sequence shown here is derived from an EMBL/GenBank/DDBJ whole genome shotgun (WGS) entry which is preliminary data.</text>
</comment>
<organism evidence="2 3">
    <name type="scientific">Metabacillus fastidiosus</name>
    <dbReference type="NCBI Taxonomy" id="1458"/>
    <lineage>
        <taxon>Bacteria</taxon>
        <taxon>Bacillati</taxon>
        <taxon>Bacillota</taxon>
        <taxon>Bacilli</taxon>
        <taxon>Bacillales</taxon>
        <taxon>Bacillaceae</taxon>
        <taxon>Metabacillus</taxon>
    </lineage>
</organism>
<dbReference type="Pfam" id="PF01739">
    <property type="entry name" value="CheR"/>
    <property type="match status" value="1"/>
</dbReference>
<dbReference type="PANTHER" id="PTHR24422">
    <property type="entry name" value="CHEMOTAXIS PROTEIN METHYLTRANSFERASE"/>
    <property type="match status" value="1"/>
</dbReference>
<dbReference type="SMART" id="SM00138">
    <property type="entry name" value="MeTrc"/>
    <property type="match status" value="1"/>
</dbReference>
<sequence length="279" mass="33049">MTFKLQQHDENFEDIEIDLLLESIYRYYGFDFRNYAFSFLKRRIWNRLRAERVNNISELQGALLRDHTIMERLFADFSINITEMFRDPSFFLAFRRKAVPILKEYPLIRIWHVGCSSGEEVYSMAILLHEEGLIHKAKIYATDMNKKVIEKAKKGSFSLHKMQQYTKNYLAAGGKTAFSEYYTAKQENATFHSFLTENVVFAQHNLSTDGSFNEFHVIICRNVLIYFNRDLQKHVFDLFNESLTRRGILGLGSKETIKFIGNENDYEEVDVYEKLYRKK</sequence>
<reference evidence="2 3" key="1">
    <citation type="submission" date="2023-03" db="EMBL/GenBank/DDBJ databases">
        <title>Bacillus Genome Sequencing.</title>
        <authorList>
            <person name="Dunlap C."/>
        </authorList>
    </citation>
    <scope>NUCLEOTIDE SEQUENCE [LARGE SCALE GENOMIC DNA]</scope>
    <source>
        <strain evidence="2 3">NRS-1717</strain>
    </source>
</reference>
<dbReference type="Gene3D" id="3.40.50.150">
    <property type="entry name" value="Vaccinia Virus protein VP39"/>
    <property type="match status" value="1"/>
</dbReference>
<dbReference type="InterPro" id="IPR022642">
    <property type="entry name" value="CheR_C"/>
</dbReference>
<dbReference type="PANTHER" id="PTHR24422:SF8">
    <property type="entry name" value="CHEMOTAXIS PROTEIN"/>
    <property type="match status" value="1"/>
</dbReference>
<accession>A0ABU6P5V3</accession>
<dbReference type="SUPFAM" id="SSF53335">
    <property type="entry name" value="S-adenosyl-L-methionine-dependent methyltransferases"/>
    <property type="match status" value="1"/>
</dbReference>
<dbReference type="PROSITE" id="PS50123">
    <property type="entry name" value="CHER"/>
    <property type="match status" value="1"/>
</dbReference>
<evidence type="ECO:0000313" key="3">
    <source>
        <dbReference type="Proteomes" id="UP001342826"/>
    </source>
</evidence>
<dbReference type="InterPro" id="IPR050903">
    <property type="entry name" value="Bact_Chemotaxis_MeTrfase"/>
</dbReference>
<dbReference type="Pfam" id="PF03705">
    <property type="entry name" value="CheR_N"/>
    <property type="match status" value="1"/>
</dbReference>
<protein>
    <submittedName>
        <fullName evidence="2">Protein-glutamate O-methyltransferase CheR</fullName>
    </submittedName>
</protein>
<dbReference type="InterPro" id="IPR029063">
    <property type="entry name" value="SAM-dependent_MTases_sf"/>
</dbReference>
<proteinExistence type="predicted"/>
<dbReference type="Proteomes" id="UP001342826">
    <property type="component" value="Unassembled WGS sequence"/>
</dbReference>
<keyword evidence="3" id="KW-1185">Reference proteome</keyword>
<evidence type="ECO:0000313" key="2">
    <source>
        <dbReference type="EMBL" id="MED4403541.1"/>
    </source>
</evidence>
<dbReference type="GeneID" id="301140027"/>
<feature type="domain" description="CheR-type methyltransferase" evidence="1">
    <location>
        <begin position="5"/>
        <end position="279"/>
    </location>
</feature>
<dbReference type="InterPro" id="IPR022641">
    <property type="entry name" value="CheR_N"/>
</dbReference>